<protein>
    <submittedName>
        <fullName evidence="3">YciI family protein</fullName>
    </submittedName>
</protein>
<dbReference type="InterPro" id="IPR011008">
    <property type="entry name" value="Dimeric_a/b-barrel"/>
</dbReference>
<dbReference type="SUPFAM" id="SSF54909">
    <property type="entry name" value="Dimeric alpha+beta barrel"/>
    <property type="match status" value="1"/>
</dbReference>
<dbReference type="PANTHER" id="PTHR37828">
    <property type="entry name" value="GSR2449 PROTEIN"/>
    <property type="match status" value="1"/>
</dbReference>
<comment type="caution">
    <text evidence="3">The sequence shown here is derived from an EMBL/GenBank/DDBJ whole genome shotgun (WGS) entry which is preliminary data.</text>
</comment>
<gene>
    <name evidence="3" type="ORF">ACFFN0_13390</name>
</gene>
<proteinExistence type="inferred from homology"/>
<keyword evidence="4" id="KW-1185">Reference proteome</keyword>
<dbReference type="RefSeq" id="WP_141338030.1">
    <property type="nucleotide sequence ID" value="NZ_JBHMAX010000024.1"/>
</dbReference>
<evidence type="ECO:0000313" key="4">
    <source>
        <dbReference type="Proteomes" id="UP001589613"/>
    </source>
</evidence>
<reference evidence="3 4" key="1">
    <citation type="submission" date="2024-09" db="EMBL/GenBank/DDBJ databases">
        <authorList>
            <person name="Sun Q."/>
            <person name="Mori K."/>
        </authorList>
    </citation>
    <scope>NUCLEOTIDE SEQUENCE [LARGE SCALE GENOMIC DNA]</scope>
    <source>
        <strain evidence="3 4">JCM 12763</strain>
    </source>
</reference>
<dbReference type="EMBL" id="JBHMAX010000024">
    <property type="protein sequence ID" value="MFB9733037.1"/>
    <property type="molecule type" value="Genomic_DNA"/>
</dbReference>
<evidence type="ECO:0000259" key="2">
    <source>
        <dbReference type="Pfam" id="PF03795"/>
    </source>
</evidence>
<sequence>MAIFAVHYTYSDDTAARDEHRSAHREFLGALADEGVVLLSGPYAPVDGAADAALIVVRGDSAAELVELMREDPFQQQGLVEQVAVREWTPVLGSWFDGPLADDLG</sequence>
<accession>A0ABV5V5H3</accession>
<name>A0ABV5V5H3_9MICO</name>
<dbReference type="Pfam" id="PF03795">
    <property type="entry name" value="YCII"/>
    <property type="match status" value="1"/>
</dbReference>
<dbReference type="InterPro" id="IPR005545">
    <property type="entry name" value="YCII"/>
</dbReference>
<comment type="similarity">
    <text evidence="1">Belongs to the YciI family.</text>
</comment>
<feature type="domain" description="YCII-related" evidence="2">
    <location>
        <begin position="5"/>
        <end position="89"/>
    </location>
</feature>
<dbReference type="Proteomes" id="UP001589613">
    <property type="component" value="Unassembled WGS sequence"/>
</dbReference>
<dbReference type="Gene3D" id="3.30.70.1060">
    <property type="entry name" value="Dimeric alpha+beta barrel"/>
    <property type="match status" value="1"/>
</dbReference>
<organism evidence="3 4">
    <name type="scientific">Ornithinimicrobium kibberense</name>
    <dbReference type="NCBI Taxonomy" id="282060"/>
    <lineage>
        <taxon>Bacteria</taxon>
        <taxon>Bacillati</taxon>
        <taxon>Actinomycetota</taxon>
        <taxon>Actinomycetes</taxon>
        <taxon>Micrococcales</taxon>
        <taxon>Ornithinimicrobiaceae</taxon>
        <taxon>Ornithinimicrobium</taxon>
    </lineage>
</organism>
<dbReference type="PANTHER" id="PTHR37828:SF1">
    <property type="entry name" value="YCII-RELATED DOMAIN-CONTAINING PROTEIN"/>
    <property type="match status" value="1"/>
</dbReference>
<evidence type="ECO:0000256" key="1">
    <source>
        <dbReference type="ARBA" id="ARBA00007689"/>
    </source>
</evidence>
<evidence type="ECO:0000313" key="3">
    <source>
        <dbReference type="EMBL" id="MFB9733037.1"/>
    </source>
</evidence>